<proteinExistence type="predicted"/>
<accession>A0A3P3YWZ4</accession>
<evidence type="ECO:0000313" key="3">
    <source>
        <dbReference type="EMBL" id="SYZ62481.1"/>
    </source>
</evidence>
<dbReference type="Pfam" id="PF13878">
    <property type="entry name" value="zf-C2H2_3"/>
    <property type="match status" value="1"/>
</dbReference>
<sequence length="625" mass="66304">MPPSSPARQRQPTPLTLFASATPSQKAAVLSNSVTSLSPTANGGRCNARGPTPSPTVTTSSSNSKEAFFLGKRVDAPADLVQQHNTTKVPSYHCSDDEEEADMLLGELLFGTDARRGADSSFPLCPPPVSPPASLDSIATVFGAAATAGGADPPCLRRSRPPLHLTQTTLDLGQAEPTIATRCPLCHMLYAAEDDEDAALHRRFCRGEERLRRRERGPLDASSAFATAFRSRRARTEAAAKPLAPRTHTAALAVGMLEALSGAQTGHSLSPLLSNTTRTSQRGGQRRREGWARGVGKAIHATTNTPTDVVDATVCSCRSVFCPLLSSSSPHRSSPLEVFHLVFNACRLTDRKGAGMALRLLELLDFTPVVVRAAAACTNSPPTALSSLSCKNTPVVPTVKDSATPTVHMVCVVDAVLRQLLCAVVGEPRRREQDPELCVERRADGTTVCSTRRHFTHGDVAGLWLCSPAELSTAQETWAKRTAAPFTPTRQTLESFFGTHAFSGAPSSTQTHAAHTIDKAQERCQEAAGVALHTLAQRLVYGSSLCPAQHLSYAQAAVAAAVAYVGADFIEESLAAVSSCYPAGAILAPREDVAEPQPLYTHDDNSDSSSDSDNADEGDTVVSRE</sequence>
<name>A0A3P3YWZ4_LEIBR</name>
<evidence type="ECO:0000259" key="2">
    <source>
        <dbReference type="Pfam" id="PF13878"/>
    </source>
</evidence>
<dbReference type="AlphaFoldDB" id="A0A3P3YWZ4"/>
<feature type="region of interest" description="Disordered" evidence="1">
    <location>
        <begin position="35"/>
        <end position="64"/>
    </location>
</feature>
<dbReference type="Proteomes" id="UP000319462">
    <property type="component" value="Chromosome 3"/>
</dbReference>
<dbReference type="InterPro" id="IPR028005">
    <property type="entry name" value="AcTrfase_ESCO_Znf_dom"/>
</dbReference>
<keyword evidence="3" id="KW-0808">Transferase</keyword>
<feature type="region of interest" description="Disordered" evidence="1">
    <location>
        <begin position="268"/>
        <end position="293"/>
    </location>
</feature>
<protein>
    <submittedName>
        <fullName evidence="3">Zinc-finger_of_acetyl-transferase_ESCO</fullName>
    </submittedName>
</protein>
<keyword evidence="3" id="KW-0863">Zinc-finger</keyword>
<feature type="domain" description="N-acetyltransferase ESCO zinc-finger" evidence="2">
    <location>
        <begin position="167"/>
        <end position="206"/>
    </location>
</feature>
<organism evidence="3 4">
    <name type="scientific">Leishmania braziliensis MHOM/BR/75/M2904</name>
    <dbReference type="NCBI Taxonomy" id="420245"/>
    <lineage>
        <taxon>Eukaryota</taxon>
        <taxon>Discoba</taxon>
        <taxon>Euglenozoa</taxon>
        <taxon>Kinetoplastea</taxon>
        <taxon>Metakinetoplastina</taxon>
        <taxon>Trypanosomatida</taxon>
        <taxon>Trypanosomatidae</taxon>
        <taxon>Leishmaniinae</taxon>
        <taxon>Leishmania</taxon>
        <taxon>Leishmania braziliensis species complex</taxon>
    </lineage>
</organism>
<dbReference type="GO" id="GO:0016740">
    <property type="term" value="F:transferase activity"/>
    <property type="evidence" value="ECO:0007669"/>
    <property type="project" value="UniProtKB-KW"/>
</dbReference>
<feature type="region of interest" description="Disordered" evidence="1">
    <location>
        <begin position="592"/>
        <end position="625"/>
    </location>
</feature>
<gene>
    <name evidence="3" type="ORF">LBRM2904_03.0190</name>
</gene>
<evidence type="ECO:0000313" key="4">
    <source>
        <dbReference type="Proteomes" id="UP000319462"/>
    </source>
</evidence>
<reference evidence="3 4" key="1">
    <citation type="submission" date="2018-09" db="EMBL/GenBank/DDBJ databases">
        <authorList>
            <person name="Peiro R."/>
            <person name="Begona"/>
            <person name="Cbmso G."/>
            <person name="Lopez M."/>
            <person name="Gonzalez S."/>
        </authorList>
    </citation>
    <scope>NUCLEOTIDE SEQUENCE [LARGE SCALE GENOMIC DNA]</scope>
</reference>
<dbReference type="EMBL" id="LS997602">
    <property type="protein sequence ID" value="SYZ62481.1"/>
    <property type="molecule type" value="Genomic_DNA"/>
</dbReference>
<dbReference type="GO" id="GO:0008270">
    <property type="term" value="F:zinc ion binding"/>
    <property type="evidence" value="ECO:0007669"/>
    <property type="project" value="UniProtKB-KW"/>
</dbReference>
<evidence type="ECO:0000256" key="1">
    <source>
        <dbReference type="SAM" id="MobiDB-lite"/>
    </source>
</evidence>
<keyword evidence="3" id="KW-0479">Metal-binding</keyword>
<keyword evidence="3" id="KW-0862">Zinc</keyword>